<evidence type="ECO:0000256" key="5">
    <source>
        <dbReference type="ARBA" id="ARBA00023163"/>
    </source>
</evidence>
<evidence type="ECO:0000256" key="2">
    <source>
        <dbReference type="ARBA" id="ARBA00023012"/>
    </source>
</evidence>
<dbReference type="AlphaFoldDB" id="A0A941BEI0"/>
<dbReference type="SUPFAM" id="SSF52540">
    <property type="entry name" value="P-loop containing nucleoside triphosphate hydrolases"/>
    <property type="match status" value="1"/>
</dbReference>
<evidence type="ECO:0000256" key="7">
    <source>
        <dbReference type="PROSITE-ProRule" id="PRU01091"/>
    </source>
</evidence>
<dbReference type="InterPro" id="IPR051677">
    <property type="entry name" value="AfsR-DnrI-RedD_regulator"/>
</dbReference>
<dbReference type="InterPro" id="IPR016032">
    <property type="entry name" value="Sig_transdc_resp-reg_C-effctor"/>
</dbReference>
<organism evidence="10 11">
    <name type="scientific">Streptomyces liliiviolaceus</name>
    <dbReference type="NCBI Taxonomy" id="2823109"/>
    <lineage>
        <taxon>Bacteria</taxon>
        <taxon>Bacillati</taxon>
        <taxon>Actinomycetota</taxon>
        <taxon>Actinomycetes</taxon>
        <taxon>Kitasatosporales</taxon>
        <taxon>Streptomycetaceae</taxon>
        <taxon>Streptomyces</taxon>
    </lineage>
</organism>
<dbReference type="InterPro" id="IPR019734">
    <property type="entry name" value="TPR_rpt"/>
</dbReference>
<dbReference type="CDD" id="cd15831">
    <property type="entry name" value="BTAD"/>
    <property type="match status" value="1"/>
</dbReference>
<dbReference type="Proteomes" id="UP000677413">
    <property type="component" value="Unassembled WGS sequence"/>
</dbReference>
<proteinExistence type="inferred from homology"/>
<comment type="similarity">
    <text evidence="1">Belongs to the AfsR/DnrI/RedD regulatory family.</text>
</comment>
<dbReference type="InterPro" id="IPR011990">
    <property type="entry name" value="TPR-like_helical_dom_sf"/>
</dbReference>
<dbReference type="InterPro" id="IPR005158">
    <property type="entry name" value="BTAD"/>
</dbReference>
<sequence length="975" mass="105934">MTGPEPFTGLRFQLLGPLRAWRGTTELDLGQMQQRVVLAVLLLHADTPIGRDQLVDAVWGWAVPARAANLLQRHVSGLRRVLEPERPPRAPSGLLAWTEAGYLLTPGPAQLDVRAFDGLIERAHLARARGDRAGTAEALHAALGLWHGRLCEGMTGPLVDAERDRLAERRLSVLEERIEVDLSLGDDFDLVGETHRLTVEHPLREGFHGLLMLALHRAGRQAEALAAFHRARRLLRDELGIEPGQRLRRLHARILADDPALGTGPDDRGPTEAPQGRAPRAPADTGLPTTVVPAQLPHPVAGFVGREEAIDRLDSFLPGAGAGPGGDGGTVVITAIGGTAGVGKTTLAVHWAHRVRERFPDGQLYVNLRGFDPSGTAMHPAEAIRGFLDALGVPARRIPVDTDGQAALYRSLLANRRMLVVLDNAQDADQVRPLLPGSPECFSVVTSRNLLTGLMITHGAQPLGLGLMSHAEAKAVLGRRIGTDRLAADPDAVRDIIASCARLPLALAIVGAHAATRRQQPLEAVAKELHAAGSALDLLDGGDSATNVRKVFSWSYERLSEPAARLFRLLGLHPGPDIGAAAASSLAGLSLAEARTLLDELTASHLLASPSGDRYELHDLLRAYAGELALTRDLPVDRLTATQRMLDHYVHSAYRASLYVSPYRDDPITLVPPLPSVTGENFADHDEALSWFLREHAVLLAMQQEAGRSRFHTHVWQLAWALQPYFDRAGHWHDSAAAHERALEAAHREGSAHGKAVSHGCVAYAYMRLSRYEDVATHMRQALDLYEALGDVLGQAHVHRTLSWLKDEEGQYEEGLDHARRALESFEAVGHRTGRARALNAVGWFCSRLGRHREALDHCVAALDLLEEVGDRFDQADTLDSLGHIHLDLKQYEQAAERYERALTIYREIGDLYNEADTLSSLGDVLLATGDRGAAGAAWGRAAVLLEELGHRQAAQVRARLAAEVEAGVPQNKAP</sequence>
<dbReference type="Pfam" id="PF00486">
    <property type="entry name" value="Trans_reg_C"/>
    <property type="match status" value="1"/>
</dbReference>
<protein>
    <submittedName>
        <fullName evidence="10">Tetratricopeptide repeat protein</fullName>
    </submittedName>
</protein>
<keyword evidence="4 7" id="KW-0238">DNA-binding</keyword>
<dbReference type="RefSeq" id="WP_210893526.1">
    <property type="nucleotide sequence ID" value="NZ_JAGPYQ010000002.1"/>
</dbReference>
<keyword evidence="5" id="KW-0804">Transcription</keyword>
<dbReference type="SMART" id="SM00862">
    <property type="entry name" value="Trans_reg_C"/>
    <property type="match status" value="1"/>
</dbReference>
<dbReference type="Gene3D" id="3.40.50.300">
    <property type="entry name" value="P-loop containing nucleotide triphosphate hydrolases"/>
    <property type="match status" value="1"/>
</dbReference>
<dbReference type="PROSITE" id="PS50005">
    <property type="entry name" value="TPR"/>
    <property type="match status" value="1"/>
</dbReference>
<evidence type="ECO:0000313" key="11">
    <source>
        <dbReference type="Proteomes" id="UP000677413"/>
    </source>
</evidence>
<evidence type="ECO:0000259" key="9">
    <source>
        <dbReference type="PROSITE" id="PS51755"/>
    </source>
</evidence>
<dbReference type="EMBL" id="JAGPYQ010000002">
    <property type="protein sequence ID" value="MBQ0855268.1"/>
    <property type="molecule type" value="Genomic_DNA"/>
</dbReference>
<dbReference type="SMART" id="SM01043">
    <property type="entry name" value="BTAD"/>
    <property type="match status" value="1"/>
</dbReference>
<keyword evidence="11" id="KW-1185">Reference proteome</keyword>
<feature type="region of interest" description="Disordered" evidence="8">
    <location>
        <begin position="258"/>
        <end position="287"/>
    </location>
</feature>
<dbReference type="Gene3D" id="1.25.40.10">
    <property type="entry name" value="Tetratricopeptide repeat domain"/>
    <property type="match status" value="2"/>
</dbReference>
<dbReference type="PRINTS" id="PR00364">
    <property type="entry name" value="DISEASERSIST"/>
</dbReference>
<dbReference type="GO" id="GO:0003677">
    <property type="term" value="F:DNA binding"/>
    <property type="evidence" value="ECO:0007669"/>
    <property type="project" value="UniProtKB-UniRule"/>
</dbReference>
<keyword evidence="6" id="KW-0802">TPR repeat</keyword>
<dbReference type="GO" id="GO:0043531">
    <property type="term" value="F:ADP binding"/>
    <property type="evidence" value="ECO:0007669"/>
    <property type="project" value="InterPro"/>
</dbReference>
<dbReference type="PANTHER" id="PTHR35807">
    <property type="entry name" value="TRANSCRIPTIONAL REGULATOR REDD-RELATED"/>
    <property type="match status" value="1"/>
</dbReference>
<keyword evidence="3" id="KW-0805">Transcription regulation</keyword>
<dbReference type="InterPro" id="IPR036388">
    <property type="entry name" value="WH-like_DNA-bd_sf"/>
</dbReference>
<feature type="domain" description="OmpR/PhoB-type" evidence="9">
    <location>
        <begin position="1"/>
        <end position="106"/>
    </location>
</feature>
<reference evidence="10 11" key="1">
    <citation type="submission" date="2021-04" db="EMBL/GenBank/DDBJ databases">
        <authorList>
            <person name="Tang X."/>
            <person name="Zhou X."/>
            <person name="Chen X."/>
            <person name="Cernava T."/>
            <person name="Zhang C."/>
        </authorList>
    </citation>
    <scope>NUCLEOTIDE SEQUENCE [LARGE SCALE GENOMIC DNA]</scope>
    <source>
        <strain evidence="10 11">BH-SS-21</strain>
    </source>
</reference>
<feature type="DNA-binding region" description="OmpR/PhoB-type" evidence="7">
    <location>
        <begin position="1"/>
        <end position="106"/>
    </location>
</feature>
<dbReference type="GO" id="GO:0000160">
    <property type="term" value="P:phosphorelay signal transduction system"/>
    <property type="evidence" value="ECO:0007669"/>
    <property type="project" value="UniProtKB-KW"/>
</dbReference>
<dbReference type="Pfam" id="PF13424">
    <property type="entry name" value="TPR_12"/>
    <property type="match status" value="1"/>
</dbReference>
<accession>A0A941BEI0</accession>
<evidence type="ECO:0000256" key="8">
    <source>
        <dbReference type="SAM" id="MobiDB-lite"/>
    </source>
</evidence>
<evidence type="ECO:0000256" key="3">
    <source>
        <dbReference type="ARBA" id="ARBA00023015"/>
    </source>
</evidence>
<dbReference type="GO" id="GO:0006355">
    <property type="term" value="P:regulation of DNA-templated transcription"/>
    <property type="evidence" value="ECO:0007669"/>
    <property type="project" value="InterPro"/>
</dbReference>
<dbReference type="PANTHER" id="PTHR35807:SF1">
    <property type="entry name" value="TRANSCRIPTIONAL REGULATOR REDD"/>
    <property type="match status" value="1"/>
</dbReference>
<dbReference type="SMART" id="SM00028">
    <property type="entry name" value="TPR"/>
    <property type="match status" value="6"/>
</dbReference>
<dbReference type="InterPro" id="IPR001867">
    <property type="entry name" value="OmpR/PhoB-type_DNA-bd"/>
</dbReference>
<dbReference type="InterPro" id="IPR027417">
    <property type="entry name" value="P-loop_NTPase"/>
</dbReference>
<feature type="repeat" description="TPR" evidence="6">
    <location>
        <begin position="876"/>
        <end position="909"/>
    </location>
</feature>
<gene>
    <name evidence="10" type="ORF">J8N05_44675</name>
</gene>
<dbReference type="SUPFAM" id="SSF46894">
    <property type="entry name" value="C-terminal effector domain of the bipartite response regulators"/>
    <property type="match status" value="1"/>
</dbReference>
<keyword evidence="2" id="KW-0902">Two-component regulatory system</keyword>
<evidence type="ECO:0000313" key="10">
    <source>
        <dbReference type="EMBL" id="MBQ0855268.1"/>
    </source>
</evidence>
<dbReference type="Gene3D" id="1.10.10.10">
    <property type="entry name" value="Winged helix-like DNA-binding domain superfamily/Winged helix DNA-binding domain"/>
    <property type="match status" value="1"/>
</dbReference>
<evidence type="ECO:0000256" key="1">
    <source>
        <dbReference type="ARBA" id="ARBA00005820"/>
    </source>
</evidence>
<comment type="caution">
    <text evidence="10">The sequence shown here is derived from an EMBL/GenBank/DDBJ whole genome shotgun (WGS) entry which is preliminary data.</text>
</comment>
<evidence type="ECO:0000256" key="6">
    <source>
        <dbReference type="PROSITE-ProRule" id="PRU00339"/>
    </source>
</evidence>
<evidence type="ECO:0000256" key="4">
    <source>
        <dbReference type="ARBA" id="ARBA00023125"/>
    </source>
</evidence>
<dbReference type="PROSITE" id="PS51755">
    <property type="entry name" value="OMPR_PHOB"/>
    <property type="match status" value="1"/>
</dbReference>
<dbReference type="Pfam" id="PF03704">
    <property type="entry name" value="BTAD"/>
    <property type="match status" value="1"/>
</dbReference>
<name>A0A941BEI0_9ACTN</name>
<dbReference type="SUPFAM" id="SSF48452">
    <property type="entry name" value="TPR-like"/>
    <property type="match status" value="3"/>
</dbReference>